<evidence type="ECO:0008006" key="4">
    <source>
        <dbReference type="Google" id="ProtNLM"/>
    </source>
</evidence>
<evidence type="ECO:0000256" key="1">
    <source>
        <dbReference type="SAM" id="SignalP"/>
    </source>
</evidence>
<dbReference type="PROSITE" id="PS51318">
    <property type="entry name" value="TAT"/>
    <property type="match status" value="1"/>
</dbReference>
<accession>A0A5S4GGT2</accession>
<gene>
    <name evidence="2" type="ORF">ETD85_24815</name>
</gene>
<keyword evidence="1" id="KW-0732">Signal</keyword>
<proteinExistence type="predicted"/>
<dbReference type="RefSeq" id="WP_138692188.1">
    <property type="nucleotide sequence ID" value="NZ_JBHSAZ010000046.1"/>
</dbReference>
<organism evidence="2 3">
    <name type="scientific">Nonomuraea zeae</name>
    <dbReference type="NCBI Taxonomy" id="1642303"/>
    <lineage>
        <taxon>Bacteria</taxon>
        <taxon>Bacillati</taxon>
        <taxon>Actinomycetota</taxon>
        <taxon>Actinomycetes</taxon>
        <taxon>Streptosporangiales</taxon>
        <taxon>Streptosporangiaceae</taxon>
        <taxon>Nonomuraea</taxon>
    </lineage>
</organism>
<comment type="caution">
    <text evidence="2">The sequence shown here is derived from an EMBL/GenBank/DDBJ whole genome shotgun (WGS) entry which is preliminary data.</text>
</comment>
<dbReference type="EMBL" id="VCKX01000079">
    <property type="protein sequence ID" value="TMR31724.1"/>
    <property type="molecule type" value="Genomic_DNA"/>
</dbReference>
<dbReference type="AlphaFoldDB" id="A0A5S4GGT2"/>
<dbReference type="OrthoDB" id="3690812at2"/>
<feature type="signal peptide" evidence="1">
    <location>
        <begin position="1"/>
        <end position="40"/>
    </location>
</feature>
<feature type="chain" id="PRO_5024391116" description="Ig-like domain-containing protein" evidence="1">
    <location>
        <begin position="41"/>
        <end position="185"/>
    </location>
</feature>
<name>A0A5S4GGT2_9ACTN</name>
<reference evidence="2 3" key="1">
    <citation type="submission" date="2019-05" db="EMBL/GenBank/DDBJ databases">
        <title>Draft genome sequence of Nonomuraea zeae DSM 100528.</title>
        <authorList>
            <person name="Saricaoglu S."/>
            <person name="Isik K."/>
        </authorList>
    </citation>
    <scope>NUCLEOTIDE SEQUENCE [LARGE SCALE GENOMIC DNA]</scope>
    <source>
        <strain evidence="2 3">DSM 100528</strain>
    </source>
</reference>
<protein>
    <recommendedName>
        <fullName evidence="4">Ig-like domain-containing protein</fullName>
    </recommendedName>
</protein>
<sequence>MLEQHRPRSAIAGPRRRLLAALLACVLAAAAIALPRAAHAASSTTCTGTSHATYSPGLTFTPQTVTGTDASTLSSCTSTDTTLNSGSWNDGGTITDASCNDAEIGPGPLTVTWNNSQTSTASLTYVLTITGGILQTIGTGTITSGEFTGATAVFTWIYVVNPLQCLASGGLTAQDGTIAVQIIGL</sequence>
<dbReference type="Proteomes" id="UP000306628">
    <property type="component" value="Unassembled WGS sequence"/>
</dbReference>
<evidence type="ECO:0000313" key="2">
    <source>
        <dbReference type="EMBL" id="TMR31724.1"/>
    </source>
</evidence>
<keyword evidence="3" id="KW-1185">Reference proteome</keyword>
<evidence type="ECO:0000313" key="3">
    <source>
        <dbReference type="Proteomes" id="UP000306628"/>
    </source>
</evidence>
<dbReference type="InterPro" id="IPR006311">
    <property type="entry name" value="TAT_signal"/>
</dbReference>